<organism evidence="2 3">
    <name type="scientific">Hibiscus sabdariffa</name>
    <name type="common">roselle</name>
    <dbReference type="NCBI Taxonomy" id="183260"/>
    <lineage>
        <taxon>Eukaryota</taxon>
        <taxon>Viridiplantae</taxon>
        <taxon>Streptophyta</taxon>
        <taxon>Embryophyta</taxon>
        <taxon>Tracheophyta</taxon>
        <taxon>Spermatophyta</taxon>
        <taxon>Magnoliopsida</taxon>
        <taxon>eudicotyledons</taxon>
        <taxon>Gunneridae</taxon>
        <taxon>Pentapetalae</taxon>
        <taxon>rosids</taxon>
        <taxon>malvids</taxon>
        <taxon>Malvales</taxon>
        <taxon>Malvaceae</taxon>
        <taxon>Malvoideae</taxon>
        <taxon>Hibiscus</taxon>
    </lineage>
</organism>
<name>A0ABR2THL0_9ROSI</name>
<dbReference type="Pfam" id="PF13966">
    <property type="entry name" value="zf-RVT"/>
    <property type="match status" value="1"/>
</dbReference>
<evidence type="ECO:0000259" key="1">
    <source>
        <dbReference type="Pfam" id="PF13966"/>
    </source>
</evidence>
<keyword evidence="3" id="KW-1185">Reference proteome</keyword>
<reference evidence="2 3" key="1">
    <citation type="journal article" date="2024" name="G3 (Bethesda)">
        <title>Genome assembly of Hibiscus sabdariffa L. provides insights into metabolisms of medicinal natural products.</title>
        <authorList>
            <person name="Kim T."/>
        </authorList>
    </citation>
    <scope>NUCLEOTIDE SEQUENCE [LARGE SCALE GENOMIC DNA]</scope>
    <source>
        <strain evidence="2">TK-2024</strain>
        <tissue evidence="2">Old leaves</tissue>
    </source>
</reference>
<protein>
    <recommendedName>
        <fullName evidence="1">Reverse transcriptase zinc-binding domain-containing protein</fullName>
    </recommendedName>
</protein>
<dbReference type="EMBL" id="JBBPBN010000005">
    <property type="protein sequence ID" value="KAK9036976.1"/>
    <property type="molecule type" value="Genomic_DNA"/>
</dbReference>
<feature type="domain" description="Reverse transcriptase zinc-binding" evidence="1">
    <location>
        <begin position="53"/>
        <end position="136"/>
    </location>
</feature>
<gene>
    <name evidence="2" type="ORF">V6N11_021899</name>
</gene>
<comment type="caution">
    <text evidence="2">The sequence shown here is derived from an EMBL/GenBank/DDBJ whole genome shotgun (WGS) entry which is preliminary data.</text>
</comment>
<dbReference type="Proteomes" id="UP001396334">
    <property type="component" value="Unassembled WGS sequence"/>
</dbReference>
<proteinExistence type="predicted"/>
<evidence type="ECO:0000313" key="2">
    <source>
        <dbReference type="EMBL" id="KAK9036976.1"/>
    </source>
</evidence>
<evidence type="ECO:0000313" key="3">
    <source>
        <dbReference type="Proteomes" id="UP001396334"/>
    </source>
</evidence>
<dbReference type="InterPro" id="IPR026960">
    <property type="entry name" value="RVT-Znf"/>
</dbReference>
<accession>A0ABR2THL0</accession>
<sequence length="149" mass="17302">MSDGFGNWFWDKFSHLLPLPILLHIAANNEPLSATSKDSVGRKLRVDLQLSIKFAYAIRRGAIAGVNEDLWKATHKFRRLQRVKIYLWLLSKNKLMTKAKMVRQHFMKDSWCSLCASLHEDADHLFQQCPQSVLIWSEVVKADKLDEFC</sequence>